<dbReference type="GO" id="GO:0051685">
    <property type="term" value="P:maintenance of ER location"/>
    <property type="evidence" value="ECO:0007669"/>
    <property type="project" value="UniProtKB-ARBA"/>
</dbReference>
<dbReference type="SUPFAM" id="SSF49354">
    <property type="entry name" value="PapD-like"/>
    <property type="match status" value="1"/>
</dbReference>
<evidence type="ECO:0000313" key="10">
    <source>
        <dbReference type="Proteomes" id="UP000789508"/>
    </source>
</evidence>
<dbReference type="InterPro" id="IPR016763">
    <property type="entry name" value="VAP"/>
</dbReference>
<dbReference type="OrthoDB" id="264603at2759"/>
<dbReference type="PIRSF" id="PIRSF019693">
    <property type="entry name" value="VAMP-associated"/>
    <property type="match status" value="1"/>
</dbReference>
<evidence type="ECO:0000256" key="3">
    <source>
        <dbReference type="ARBA" id="ARBA00022692"/>
    </source>
</evidence>
<dbReference type="GO" id="GO:0061709">
    <property type="term" value="P:reticulophagy"/>
    <property type="evidence" value="ECO:0007669"/>
    <property type="project" value="UniProtKB-ARBA"/>
</dbReference>
<dbReference type="GO" id="GO:0061817">
    <property type="term" value="P:endoplasmic reticulum-plasma membrane tethering"/>
    <property type="evidence" value="ECO:0007669"/>
    <property type="project" value="UniProtKB-ARBA"/>
</dbReference>
<sequence length="290" mass="32576">PFTQLVKEILTVRNPNHEPVAFKVKTTAPKQYCVRPNSGRIEAGQSVSVQVILQPMKEDPPPDFKCKDKFLVQSVAITPDRETLNLPELWAITEKQSKELIKESKIRCVYLPAPGTVQAVNQPTSPVNPTHALPQQDLQNQTFVQAEQTRAASPVEQQTYSTYPTINEKPPAAAVSYDAQPISTVKHEHRPVPVSVSNGHTRLRRQLYEAQEENKRLNHIIDNYKQDLNAAQLRQRKSEEIAEKATRNISPTSAGYPAIRTQERIPEGYYPFEVVIGAAIGAFLFGVLFF</sequence>
<gene>
    <name evidence="9" type="ORF">ALEPTO_LOCUS10572</name>
</gene>
<dbReference type="GO" id="GO:1902647">
    <property type="term" value="P:negative regulation of 1-phosphatidyl-1D-myo-inositol 4,5-bisphosphate biosynthetic process"/>
    <property type="evidence" value="ECO:0007669"/>
    <property type="project" value="UniProtKB-ARBA"/>
</dbReference>
<reference evidence="9" key="1">
    <citation type="submission" date="2021-06" db="EMBL/GenBank/DDBJ databases">
        <authorList>
            <person name="Kallberg Y."/>
            <person name="Tangrot J."/>
            <person name="Rosling A."/>
        </authorList>
    </citation>
    <scope>NUCLEOTIDE SEQUENCE</scope>
    <source>
        <strain evidence="9">FL130A</strain>
    </source>
</reference>
<dbReference type="GO" id="GO:0033149">
    <property type="term" value="F:FFAT motif binding"/>
    <property type="evidence" value="ECO:0007669"/>
    <property type="project" value="TreeGrafter"/>
</dbReference>
<dbReference type="EMBL" id="CAJVPS010012360">
    <property type="protein sequence ID" value="CAG8670420.1"/>
    <property type="molecule type" value="Genomic_DNA"/>
</dbReference>
<organism evidence="9 10">
    <name type="scientific">Ambispora leptoticha</name>
    <dbReference type="NCBI Taxonomy" id="144679"/>
    <lineage>
        <taxon>Eukaryota</taxon>
        <taxon>Fungi</taxon>
        <taxon>Fungi incertae sedis</taxon>
        <taxon>Mucoromycota</taxon>
        <taxon>Glomeromycotina</taxon>
        <taxon>Glomeromycetes</taxon>
        <taxon>Archaeosporales</taxon>
        <taxon>Ambisporaceae</taxon>
        <taxon>Ambispora</taxon>
    </lineage>
</organism>
<evidence type="ECO:0000256" key="7">
    <source>
        <dbReference type="SAM" id="Phobius"/>
    </source>
</evidence>
<dbReference type="GO" id="GO:0005886">
    <property type="term" value="C:plasma membrane"/>
    <property type="evidence" value="ECO:0007669"/>
    <property type="project" value="TreeGrafter"/>
</dbReference>
<feature type="coiled-coil region" evidence="6">
    <location>
        <begin position="200"/>
        <end position="241"/>
    </location>
</feature>
<evidence type="ECO:0000256" key="6">
    <source>
        <dbReference type="SAM" id="Coils"/>
    </source>
</evidence>
<feature type="domain" description="MSP" evidence="8">
    <location>
        <begin position="1"/>
        <end position="111"/>
    </location>
</feature>
<accession>A0A9N9EG12</accession>
<evidence type="ECO:0000256" key="1">
    <source>
        <dbReference type="ARBA" id="ARBA00004211"/>
    </source>
</evidence>
<evidence type="ECO:0000313" key="9">
    <source>
        <dbReference type="EMBL" id="CAG8670420.1"/>
    </source>
</evidence>
<dbReference type="AlphaFoldDB" id="A0A9N9EG12"/>
<comment type="similarity">
    <text evidence="2">Belongs to the VAMP-associated protein (VAP) (TC 9.B.17) family.</text>
</comment>
<evidence type="ECO:0000256" key="5">
    <source>
        <dbReference type="ARBA" id="ARBA00023136"/>
    </source>
</evidence>
<comment type="caution">
    <text evidence="9">The sequence shown here is derived from an EMBL/GenBank/DDBJ whole genome shotgun (WGS) entry which is preliminary data.</text>
</comment>
<dbReference type="InterPro" id="IPR013783">
    <property type="entry name" value="Ig-like_fold"/>
</dbReference>
<dbReference type="PANTHER" id="PTHR10809:SF6">
    <property type="entry name" value="AT11025P-RELATED"/>
    <property type="match status" value="1"/>
</dbReference>
<dbReference type="PROSITE" id="PS50202">
    <property type="entry name" value="MSP"/>
    <property type="match status" value="1"/>
</dbReference>
<keyword evidence="6" id="KW-0175">Coiled coil</keyword>
<name>A0A9N9EG12_9GLOM</name>
<evidence type="ECO:0000256" key="4">
    <source>
        <dbReference type="ARBA" id="ARBA00022989"/>
    </source>
</evidence>
<dbReference type="GO" id="GO:0007009">
    <property type="term" value="P:plasma membrane organization"/>
    <property type="evidence" value="ECO:0007669"/>
    <property type="project" value="UniProtKB-ARBA"/>
</dbReference>
<dbReference type="Pfam" id="PF00635">
    <property type="entry name" value="Motile_Sperm"/>
    <property type="match status" value="1"/>
</dbReference>
<dbReference type="FunFam" id="2.60.40.10:FF:000813">
    <property type="entry name" value="Vesicle-associated protein 1-1"/>
    <property type="match status" value="1"/>
</dbReference>
<feature type="transmembrane region" description="Helical" evidence="7">
    <location>
        <begin position="269"/>
        <end position="289"/>
    </location>
</feature>
<protein>
    <submittedName>
        <fullName evidence="9">7604_t:CDS:1</fullName>
    </submittedName>
</protein>
<dbReference type="InterPro" id="IPR000535">
    <property type="entry name" value="MSP_dom"/>
</dbReference>
<proteinExistence type="inferred from homology"/>
<keyword evidence="5 7" id="KW-0472">Membrane</keyword>
<keyword evidence="10" id="KW-1185">Reference proteome</keyword>
<dbReference type="Gene3D" id="2.60.40.10">
    <property type="entry name" value="Immunoglobulins"/>
    <property type="match status" value="1"/>
</dbReference>
<evidence type="ECO:0000256" key="2">
    <source>
        <dbReference type="ARBA" id="ARBA00008932"/>
    </source>
</evidence>
<feature type="non-terminal residue" evidence="9">
    <location>
        <position position="1"/>
    </location>
</feature>
<comment type="subcellular location">
    <subcellularLocation>
        <location evidence="1">Membrane</location>
        <topology evidence="1">Single-pass type IV membrane protein</topology>
    </subcellularLocation>
</comment>
<dbReference type="GO" id="GO:0160219">
    <property type="term" value="C:cortical endoplasmic reticulum membrane"/>
    <property type="evidence" value="ECO:0007669"/>
    <property type="project" value="UniProtKB-ARBA"/>
</dbReference>
<dbReference type="InterPro" id="IPR008962">
    <property type="entry name" value="PapD-like_sf"/>
</dbReference>
<dbReference type="Proteomes" id="UP000789508">
    <property type="component" value="Unassembled WGS sequence"/>
</dbReference>
<dbReference type="GO" id="GO:0035091">
    <property type="term" value="F:phosphatidylinositol binding"/>
    <property type="evidence" value="ECO:0007669"/>
    <property type="project" value="UniProtKB-ARBA"/>
</dbReference>
<keyword evidence="4 7" id="KW-1133">Transmembrane helix</keyword>
<dbReference type="GO" id="GO:0140506">
    <property type="term" value="F:endoplasmic reticulum-autophagosome adaptor activity"/>
    <property type="evidence" value="ECO:0007669"/>
    <property type="project" value="UniProtKB-ARBA"/>
</dbReference>
<dbReference type="GO" id="GO:0090158">
    <property type="term" value="P:endoplasmic reticulum membrane organization"/>
    <property type="evidence" value="ECO:0007669"/>
    <property type="project" value="TreeGrafter"/>
</dbReference>
<dbReference type="GO" id="GO:0001786">
    <property type="term" value="F:phosphatidylserine binding"/>
    <property type="evidence" value="ECO:0007669"/>
    <property type="project" value="UniProtKB-ARBA"/>
</dbReference>
<dbReference type="PANTHER" id="PTHR10809">
    <property type="entry name" value="VESICLE-ASSOCIATED MEMBRANE PROTEIN-ASSOCIATED PROTEIN"/>
    <property type="match status" value="1"/>
</dbReference>
<dbReference type="GO" id="GO:0160214">
    <property type="term" value="F:endoplasmic reticulum-plasma membrane adaptor activity"/>
    <property type="evidence" value="ECO:0007669"/>
    <property type="project" value="UniProtKB-ARBA"/>
</dbReference>
<evidence type="ECO:0000259" key="8">
    <source>
        <dbReference type="PROSITE" id="PS50202"/>
    </source>
</evidence>
<keyword evidence="3 7" id="KW-0812">Transmembrane</keyword>